<dbReference type="InterPro" id="IPR000719">
    <property type="entry name" value="Prot_kinase_dom"/>
</dbReference>
<feature type="compositionally biased region" description="Low complexity" evidence="4">
    <location>
        <begin position="713"/>
        <end position="734"/>
    </location>
</feature>
<keyword evidence="2 3" id="KW-0067">ATP-binding</keyword>
<feature type="compositionally biased region" description="Basic and acidic residues" evidence="4">
    <location>
        <begin position="498"/>
        <end position="508"/>
    </location>
</feature>
<dbReference type="Pfam" id="PF00069">
    <property type="entry name" value="Pkinase"/>
    <property type="match status" value="1"/>
</dbReference>
<dbReference type="InterPro" id="IPR017441">
    <property type="entry name" value="Protein_kinase_ATP_BS"/>
</dbReference>
<organism evidence="6 7">
    <name type="scientific">Anopheles farauti</name>
    <dbReference type="NCBI Taxonomy" id="69004"/>
    <lineage>
        <taxon>Eukaryota</taxon>
        <taxon>Metazoa</taxon>
        <taxon>Ecdysozoa</taxon>
        <taxon>Arthropoda</taxon>
        <taxon>Hexapoda</taxon>
        <taxon>Insecta</taxon>
        <taxon>Pterygota</taxon>
        <taxon>Neoptera</taxon>
        <taxon>Endopterygota</taxon>
        <taxon>Diptera</taxon>
        <taxon>Nematocera</taxon>
        <taxon>Culicoidea</taxon>
        <taxon>Culicidae</taxon>
        <taxon>Anophelinae</taxon>
        <taxon>Anopheles</taxon>
    </lineage>
</organism>
<feature type="compositionally biased region" description="Basic and acidic residues" evidence="4">
    <location>
        <begin position="920"/>
        <end position="929"/>
    </location>
</feature>
<dbReference type="GO" id="GO:0035556">
    <property type="term" value="P:intracellular signal transduction"/>
    <property type="evidence" value="ECO:0007669"/>
    <property type="project" value="TreeGrafter"/>
</dbReference>
<dbReference type="GO" id="GO:0005737">
    <property type="term" value="C:cytoplasm"/>
    <property type="evidence" value="ECO:0007669"/>
    <property type="project" value="TreeGrafter"/>
</dbReference>
<feature type="compositionally biased region" description="Low complexity" evidence="4">
    <location>
        <begin position="900"/>
        <end position="911"/>
    </location>
</feature>
<dbReference type="SUPFAM" id="SSF56112">
    <property type="entry name" value="Protein kinase-like (PK-like)"/>
    <property type="match status" value="1"/>
</dbReference>
<reference evidence="6" key="2">
    <citation type="submission" date="2020-05" db="UniProtKB">
        <authorList>
            <consortium name="EnsemblMetazoa"/>
        </authorList>
    </citation>
    <scope>IDENTIFICATION</scope>
    <source>
        <strain evidence="6">FAR1</strain>
    </source>
</reference>
<feature type="compositionally biased region" description="Low complexity" evidence="4">
    <location>
        <begin position="961"/>
        <end position="974"/>
    </location>
</feature>
<dbReference type="EnsemblMetazoa" id="AFAF005953-RA">
    <property type="protein sequence ID" value="AFAF005953-PA"/>
    <property type="gene ID" value="AFAF005953"/>
</dbReference>
<feature type="region of interest" description="Disordered" evidence="4">
    <location>
        <begin position="702"/>
        <end position="990"/>
    </location>
</feature>
<dbReference type="VEuPathDB" id="VectorBase:AFAF005953"/>
<feature type="compositionally biased region" description="Polar residues" evidence="4">
    <location>
        <begin position="841"/>
        <end position="852"/>
    </location>
</feature>
<evidence type="ECO:0000256" key="3">
    <source>
        <dbReference type="PROSITE-ProRule" id="PRU10141"/>
    </source>
</evidence>
<dbReference type="SMART" id="SM00220">
    <property type="entry name" value="S_TKc"/>
    <property type="match status" value="1"/>
</dbReference>
<feature type="region of interest" description="Disordered" evidence="4">
    <location>
        <begin position="481"/>
        <end position="538"/>
    </location>
</feature>
<feature type="compositionally biased region" description="Polar residues" evidence="4">
    <location>
        <begin position="871"/>
        <end position="880"/>
    </location>
</feature>
<feature type="compositionally biased region" description="Gly residues" evidence="4">
    <location>
        <begin position="821"/>
        <end position="837"/>
    </location>
</feature>
<proteinExistence type="predicted"/>
<feature type="compositionally biased region" description="Basic and acidic residues" evidence="4">
    <location>
        <begin position="481"/>
        <end position="491"/>
    </location>
</feature>
<sequence length="1234" mass="132114">MQAKRTAFVNMQRTFGGLSAASRAGVYDGKIAGLYDLEETLGSGHFAVVKLARHVFTGEKVAVKVIEKTKLDEISRAHLFQEVRCMKLVQHPNVVRLYEVIDTQTKLYLILELGDGGDLYDYIMRHEKGLSENVAREYFRQIVRAISYCHQLHVVHRDLKPENVVFFEKLGVVKLTDFGFSNKFCPGQKLETSCGSLAYSAPEILLGDSYDAPAVDVWSLGVILFMLVCGHPPFQEANDSETLTMIMDCKYTMPAHVSDGCRNLISKMLVREPEKRATLQQIAVDEWLMEGSCEETPENLPLVSREQVSEEDHSLIIQKMINGKIATKEEILEALDRNEYNHITATYFLLAERKLRAHRQEEAQKRKPELSLPVSNSTRLLQNFKKNDSNDDEDTQDGLLSTRLGMHLSVPRTPGTETGQTGRSRKCSIVQEEEDDEDDVHCAGHEELSTPLNRRGSRSEGRINITVQDRIAESERLKLEAKKYQQPEQPHHPAGRLNSDDDCRKRSNADQTTVDQVDSNATVDEHRPPVIQNPQMSPLLGGIGNVTLVTSENSNTKDRLGIAGGGLHRKPMPELKRHVGGSIDSKKSSILKPTLVKITDGVGVRSGSFDQCMRGIASGGGGELVTTKIITDSSTIAIPIPTLNIVTASTIPKYKTMPSPTRSNAILTATTNCLNEIFEEGTDVGSSDSTSTTPRPAIRSQFVAARQQSQPTGNGTSGSPAPASGSATGGPANNVHRRTKFNKSRTASCSSSDASDDDSENRKKRAHKIVDATIKPLSQRRDSHDDSSDSQDQGSNVAGGGAGRAQIKHISDGAATNGNGTSNGGTGGGGGGSGSNGNGTQENNRQKSSQQVDFRRHRGRRRPVETRLRESQSLNRITEVQESEVGGGGGGHSQHNTGCTVVAPAPMPTAASKSADSSVDEEKVDKAQESCDNDASANPETGPSGSEMAASRDTSTPPPTSTSKVTSGKSSGSPRQHHHHHHHGTSKPKGFSARIFHTFKKQQPAAAPSTTVPVVSPANAALTADPPSNGSGDDIEIVVELAKALNNATAESGKSGNTKKIKILGRYFQVHKKIYVPLSGLFQRGRLYKAQSCGSIVRDKVNVNPNGASGGGSHANTTGRHSTIFSDKHRVIKNCLGSGSGVDGGGARHLGSDGDINHNNGSGGAGGAHHHGFLASLSVNSAGSTDGLVVRGSSPIELVAAGGTRRSSIVDHATPTVLGGASTVVTSPVPIKTA</sequence>
<feature type="compositionally biased region" description="Basic residues" evidence="4">
    <location>
        <begin position="975"/>
        <end position="986"/>
    </location>
</feature>
<dbReference type="InterPro" id="IPR011009">
    <property type="entry name" value="Kinase-like_dom_sf"/>
</dbReference>
<evidence type="ECO:0000256" key="2">
    <source>
        <dbReference type="ARBA" id="ARBA00022840"/>
    </source>
</evidence>
<feature type="region of interest" description="Disordered" evidence="4">
    <location>
        <begin position="383"/>
        <end position="461"/>
    </location>
</feature>
<feature type="region of interest" description="Disordered" evidence="4">
    <location>
        <begin position="563"/>
        <end position="584"/>
    </location>
</feature>
<feature type="compositionally biased region" description="Polar residues" evidence="4">
    <location>
        <begin position="509"/>
        <end position="522"/>
    </location>
</feature>
<dbReference type="EMBL" id="AXCN02000140">
    <property type="status" value="NOT_ANNOTATED_CDS"/>
    <property type="molecule type" value="Genomic_DNA"/>
</dbReference>
<reference evidence="7" key="1">
    <citation type="submission" date="2014-01" db="EMBL/GenBank/DDBJ databases">
        <title>The Genome Sequence of Anopheles farauti FAR1 (V2).</title>
        <authorList>
            <consortium name="The Broad Institute Genomics Platform"/>
            <person name="Neafsey D.E."/>
            <person name="Besansky N."/>
            <person name="Howell P."/>
            <person name="Walton C."/>
            <person name="Young S.K."/>
            <person name="Zeng Q."/>
            <person name="Gargeya S."/>
            <person name="Fitzgerald M."/>
            <person name="Haas B."/>
            <person name="Abouelleil A."/>
            <person name="Allen A.W."/>
            <person name="Alvarado L."/>
            <person name="Arachchi H.M."/>
            <person name="Berlin A.M."/>
            <person name="Chapman S.B."/>
            <person name="Gainer-Dewar J."/>
            <person name="Goldberg J."/>
            <person name="Griggs A."/>
            <person name="Gujja S."/>
            <person name="Hansen M."/>
            <person name="Howarth C."/>
            <person name="Imamovic A."/>
            <person name="Ireland A."/>
            <person name="Larimer J."/>
            <person name="McCowan C."/>
            <person name="Murphy C."/>
            <person name="Pearson M."/>
            <person name="Poon T.W."/>
            <person name="Priest M."/>
            <person name="Roberts A."/>
            <person name="Saif S."/>
            <person name="Shea T."/>
            <person name="Sisk P."/>
            <person name="Sykes S."/>
            <person name="Wortman J."/>
            <person name="Nusbaum C."/>
            <person name="Birren B."/>
        </authorList>
    </citation>
    <scope>NUCLEOTIDE SEQUENCE [LARGE SCALE GENOMIC DNA]</scope>
    <source>
        <strain evidence="7">FAR1</strain>
    </source>
</reference>
<feature type="domain" description="Protein kinase" evidence="5">
    <location>
        <begin position="35"/>
        <end position="288"/>
    </location>
</feature>
<evidence type="ECO:0000313" key="7">
    <source>
        <dbReference type="Proteomes" id="UP000075886"/>
    </source>
</evidence>
<feature type="compositionally biased region" description="Polar residues" evidence="4">
    <location>
        <begin position="933"/>
        <end position="944"/>
    </location>
</feature>
<dbReference type="GO" id="GO:0005524">
    <property type="term" value="F:ATP binding"/>
    <property type="evidence" value="ECO:0007669"/>
    <property type="project" value="UniProtKB-UniRule"/>
</dbReference>
<evidence type="ECO:0000313" key="6">
    <source>
        <dbReference type="EnsemblMetazoa" id="AFAF005953-PA"/>
    </source>
</evidence>
<name>A0A182Q9X1_9DIPT</name>
<evidence type="ECO:0000256" key="1">
    <source>
        <dbReference type="ARBA" id="ARBA00022741"/>
    </source>
</evidence>
<dbReference type="GO" id="GO:0005634">
    <property type="term" value="C:nucleus"/>
    <property type="evidence" value="ECO:0007669"/>
    <property type="project" value="UniProtKB-SubCell"/>
</dbReference>
<keyword evidence="7" id="KW-1185">Reference proteome</keyword>
<dbReference type="EMBL" id="AXCN02000141">
    <property type="status" value="NOT_ANNOTATED_CDS"/>
    <property type="molecule type" value="Genomic_DNA"/>
</dbReference>
<dbReference type="CDD" id="cd14339">
    <property type="entry name" value="UBA_SNRK"/>
    <property type="match status" value="1"/>
</dbReference>
<protein>
    <recommendedName>
        <fullName evidence="5">Protein kinase domain-containing protein</fullName>
    </recommendedName>
</protein>
<evidence type="ECO:0000259" key="5">
    <source>
        <dbReference type="PROSITE" id="PS50011"/>
    </source>
</evidence>
<dbReference type="AlphaFoldDB" id="A0A182Q9X1"/>
<dbReference type="InterPro" id="IPR008271">
    <property type="entry name" value="Ser/Thr_kinase_AS"/>
</dbReference>
<dbReference type="CDD" id="cd14074">
    <property type="entry name" value="STKc_SNRK"/>
    <property type="match status" value="1"/>
</dbReference>
<dbReference type="Gene3D" id="1.10.510.10">
    <property type="entry name" value="Transferase(Phosphotransferase) domain 1"/>
    <property type="match status" value="1"/>
</dbReference>
<dbReference type="PROSITE" id="PS50011">
    <property type="entry name" value="PROTEIN_KINASE_DOM"/>
    <property type="match status" value="1"/>
</dbReference>
<accession>A0A182Q9X1</accession>
<dbReference type="PANTHER" id="PTHR24346">
    <property type="entry name" value="MAP/MICROTUBULE AFFINITY-REGULATING KINASE"/>
    <property type="match status" value="1"/>
</dbReference>
<feature type="binding site" evidence="3">
    <location>
        <position position="64"/>
    </location>
    <ligand>
        <name>ATP</name>
        <dbReference type="ChEBI" id="CHEBI:30616"/>
    </ligand>
</feature>
<dbReference type="PROSITE" id="PS00107">
    <property type="entry name" value="PROTEIN_KINASE_ATP"/>
    <property type="match status" value="1"/>
</dbReference>
<dbReference type="Proteomes" id="UP000075886">
    <property type="component" value="Unassembled WGS sequence"/>
</dbReference>
<evidence type="ECO:0000256" key="4">
    <source>
        <dbReference type="SAM" id="MobiDB-lite"/>
    </source>
</evidence>
<dbReference type="PANTHER" id="PTHR24346:SF45">
    <property type="entry name" value="PROTEIN KINASE DOMAIN-CONTAINING PROTEIN"/>
    <property type="match status" value="1"/>
</dbReference>
<dbReference type="PROSITE" id="PS00108">
    <property type="entry name" value="PROTEIN_KINASE_ST"/>
    <property type="match status" value="1"/>
</dbReference>
<dbReference type="GO" id="GO:0004674">
    <property type="term" value="F:protein serine/threonine kinase activity"/>
    <property type="evidence" value="ECO:0007669"/>
    <property type="project" value="UniProtKB-KW"/>
</dbReference>
<keyword evidence="1 3" id="KW-0547">Nucleotide-binding</keyword>
<dbReference type="GO" id="GO:0046872">
    <property type="term" value="F:metal ion binding"/>
    <property type="evidence" value="ECO:0007669"/>
    <property type="project" value="UniProtKB-KW"/>
</dbReference>